<dbReference type="PANTHER" id="PTHR37042:SF4">
    <property type="entry name" value="OUTER MEMBRANE PROTEIN RV1973"/>
    <property type="match status" value="1"/>
</dbReference>
<reference evidence="3 4" key="1">
    <citation type="submission" date="2020-08" db="EMBL/GenBank/DDBJ databases">
        <title>Sequencing the genomes of 1000 actinobacteria strains.</title>
        <authorList>
            <person name="Klenk H.-P."/>
        </authorList>
    </citation>
    <scope>NUCLEOTIDE SEQUENCE [LARGE SCALE GENOMIC DNA]</scope>
    <source>
        <strain evidence="3 4">DSM 45507</strain>
    </source>
</reference>
<dbReference type="PANTHER" id="PTHR37042">
    <property type="entry name" value="OUTER MEMBRANE PROTEIN RV1973"/>
    <property type="match status" value="1"/>
</dbReference>
<evidence type="ECO:0000256" key="1">
    <source>
        <dbReference type="ARBA" id="ARBA00004370"/>
    </source>
</evidence>
<comment type="subcellular location">
    <subcellularLocation>
        <location evidence="1">Membrane</location>
    </subcellularLocation>
</comment>
<evidence type="ECO:0000313" key="4">
    <source>
        <dbReference type="Proteomes" id="UP000579153"/>
    </source>
</evidence>
<evidence type="ECO:0000256" key="2">
    <source>
        <dbReference type="ARBA" id="ARBA00023136"/>
    </source>
</evidence>
<organism evidence="3 4">
    <name type="scientific">Nonomuraea jabiensis</name>
    <dbReference type="NCBI Taxonomy" id="882448"/>
    <lineage>
        <taxon>Bacteria</taxon>
        <taxon>Bacillati</taxon>
        <taxon>Actinomycetota</taxon>
        <taxon>Actinomycetes</taxon>
        <taxon>Streptosporangiales</taxon>
        <taxon>Streptosporangiaceae</taxon>
        <taxon>Nonomuraea</taxon>
    </lineage>
</organism>
<name>A0A7W9G4K7_9ACTN</name>
<gene>
    <name evidence="3" type="ORF">HD596_003759</name>
</gene>
<dbReference type="Proteomes" id="UP000579153">
    <property type="component" value="Unassembled WGS sequence"/>
</dbReference>
<accession>A0A7W9G4K7</accession>
<dbReference type="AlphaFoldDB" id="A0A7W9G4K7"/>
<keyword evidence="4" id="KW-1185">Reference proteome</keyword>
<evidence type="ECO:0000313" key="3">
    <source>
        <dbReference type="EMBL" id="MBB5777003.1"/>
    </source>
</evidence>
<comment type="caution">
    <text evidence="3">The sequence shown here is derived from an EMBL/GenBank/DDBJ whole genome shotgun (WGS) entry which is preliminary data.</text>
</comment>
<sequence length="165" mass="17832">MRTVTIVLLGILVVVAAVLVPTMWFNLRDLRAADAAGAQAMAAAKEVAPDLLSYDYRTVEEDLARAGTHTTGQLTEHYKQLTTSLVSRAKAQKIVQTVAVAGAGVERAEPDRVEVLLFVNTGMVKNVPGQAAPQQQFTQNRARFVMVRQGSRWLVADLSTLLGTA</sequence>
<dbReference type="EMBL" id="JACHMB010000001">
    <property type="protein sequence ID" value="MBB5777003.1"/>
    <property type="molecule type" value="Genomic_DNA"/>
</dbReference>
<dbReference type="GO" id="GO:0016020">
    <property type="term" value="C:membrane"/>
    <property type="evidence" value="ECO:0007669"/>
    <property type="project" value="UniProtKB-SubCell"/>
</dbReference>
<proteinExistence type="predicted"/>
<keyword evidence="2" id="KW-0472">Membrane</keyword>
<protein>
    <submittedName>
        <fullName evidence="3">Mce-associated membrane protein</fullName>
    </submittedName>
</protein>